<accession>A0ABR9JPG4</accession>
<comment type="caution">
    <text evidence="2">The sequence shown here is derived from an EMBL/GenBank/DDBJ whole genome shotgun (WGS) entry which is preliminary data.</text>
</comment>
<proteinExistence type="predicted"/>
<dbReference type="EMBL" id="JADBDZ010000001">
    <property type="protein sequence ID" value="MBE1532450.1"/>
    <property type="molecule type" value="Genomic_DNA"/>
</dbReference>
<protein>
    <recommendedName>
        <fullName evidence="4">Bacterial spore germination immunoglobulin-like domain-containing protein</fullName>
    </recommendedName>
</protein>
<keyword evidence="3" id="KW-1185">Reference proteome</keyword>
<evidence type="ECO:0008006" key="4">
    <source>
        <dbReference type="Google" id="ProtNLM"/>
    </source>
</evidence>
<evidence type="ECO:0000256" key="1">
    <source>
        <dbReference type="SAM" id="MobiDB-lite"/>
    </source>
</evidence>
<feature type="region of interest" description="Disordered" evidence="1">
    <location>
        <begin position="42"/>
        <end position="61"/>
    </location>
</feature>
<organism evidence="2 3">
    <name type="scientific">Actinomadura algeriensis</name>
    <dbReference type="NCBI Taxonomy" id="1679523"/>
    <lineage>
        <taxon>Bacteria</taxon>
        <taxon>Bacillati</taxon>
        <taxon>Actinomycetota</taxon>
        <taxon>Actinomycetes</taxon>
        <taxon>Streptosporangiales</taxon>
        <taxon>Thermomonosporaceae</taxon>
        <taxon>Actinomadura</taxon>
    </lineage>
</organism>
<dbReference type="RefSeq" id="WP_192759137.1">
    <property type="nucleotide sequence ID" value="NZ_JADBDZ010000001.1"/>
</dbReference>
<name>A0ABR9JPG4_9ACTN</name>
<evidence type="ECO:0000313" key="2">
    <source>
        <dbReference type="EMBL" id="MBE1532450.1"/>
    </source>
</evidence>
<sequence length="162" mass="16833">MIGRFVSGAGADQYDPNMHRYVGHFAAAVVMVAAGCGGVESGGTQSADGPMSHEVTPPSSPNVLKIDVRSASRSGQEITLTLAGTYTGDKTTMWRATTVEARTSARTCTVTAETGFPEGSHPPGSTVTGTWSMFCGEGEVEVRVDPFGGLLDSDTSTLVTLR</sequence>
<dbReference type="Proteomes" id="UP000627838">
    <property type="component" value="Unassembled WGS sequence"/>
</dbReference>
<reference evidence="2 3" key="1">
    <citation type="submission" date="2020-10" db="EMBL/GenBank/DDBJ databases">
        <title>Sequencing the genomes of 1000 actinobacteria strains.</title>
        <authorList>
            <person name="Klenk H.-P."/>
        </authorList>
    </citation>
    <scope>NUCLEOTIDE SEQUENCE [LARGE SCALE GENOMIC DNA]</scope>
    <source>
        <strain evidence="2 3">DSM 46744</strain>
    </source>
</reference>
<evidence type="ECO:0000313" key="3">
    <source>
        <dbReference type="Proteomes" id="UP000627838"/>
    </source>
</evidence>
<gene>
    <name evidence="2" type="ORF">H4W34_002283</name>
</gene>